<comment type="pathway">
    <text evidence="3">Quinol/quinone metabolism; 1,4-dihydroxy-2-naphthoate biosynthesis; 1,4-dihydroxy-2-naphthoate from chorismate: step 6/7.</text>
</comment>
<dbReference type="InterPro" id="IPR029045">
    <property type="entry name" value="ClpP/crotonase-like_dom_sf"/>
</dbReference>
<evidence type="ECO:0000313" key="7">
    <source>
        <dbReference type="Proteomes" id="UP000602653"/>
    </source>
</evidence>
<dbReference type="InterPro" id="IPR010198">
    <property type="entry name" value="DHNA-CoA_synthase_MenB"/>
</dbReference>
<feature type="binding site" description="in other chain" evidence="3">
    <location>
        <begin position="108"/>
        <end position="112"/>
    </location>
    <ligand>
        <name>substrate</name>
        <note>ligand shared between two neighboring subunits</note>
    </ligand>
</feature>
<evidence type="ECO:0000256" key="2">
    <source>
        <dbReference type="ARBA" id="ARBA00023239"/>
    </source>
</evidence>
<dbReference type="Gene3D" id="3.90.226.10">
    <property type="entry name" value="2-enoyl-CoA Hydratase, Chain A, domain 1"/>
    <property type="match status" value="1"/>
</dbReference>
<keyword evidence="2 3" id="KW-0456">Lyase</keyword>
<comment type="similarity">
    <text evidence="3">Belongs to the enoyl-CoA hydratase/isomerase family. MenB subfamily.</text>
</comment>
<feature type="binding site" evidence="3">
    <location>
        <position position="315"/>
    </location>
    <ligand>
        <name>substrate</name>
        <note>ligand shared between two neighboring subunits</note>
    </ligand>
</feature>
<dbReference type="InterPro" id="IPR014748">
    <property type="entry name" value="Enoyl-CoA_hydra_C"/>
</dbReference>
<reference evidence="6 7" key="1">
    <citation type="submission" date="2021-02" db="EMBL/GenBank/DDBJ databases">
        <title>Complete Genome Sequence of Arcanobacterium phocisimile strain DSM 26142T from a harbour seal.</title>
        <authorList>
            <person name="Borowiak M."/>
            <person name="Alssahen M."/>
            <person name="Malorny B."/>
            <person name="Laemmler C."/>
            <person name="Siebert U."/>
            <person name="Ploetz M."/>
            <person name="Abdulmawjood A."/>
        </authorList>
    </citation>
    <scope>NUCLEOTIDE SEQUENCE [LARGE SCALE GENOMIC DNA]</scope>
    <source>
        <strain evidence="6 7">DSM 26142</strain>
    </source>
</reference>
<accession>A0ABX7IJF1</accession>
<comment type="pathway">
    <text evidence="3">Quinol/quinone metabolism; menaquinone biosynthesis.</text>
</comment>
<dbReference type="EC" id="4.1.3.36" evidence="3 4"/>
<dbReference type="GO" id="GO:0008935">
    <property type="term" value="F:1,4-dihydroxy-2-naphthoyl-CoA synthase activity"/>
    <property type="evidence" value="ECO:0007669"/>
    <property type="project" value="UniProtKB-EC"/>
</dbReference>
<keyword evidence="3" id="KW-0474">Menaquinone biosynthesis</keyword>
<dbReference type="Proteomes" id="UP000602653">
    <property type="component" value="Chromosome"/>
</dbReference>
<dbReference type="SUPFAM" id="SSF52096">
    <property type="entry name" value="ClpP/crotonase"/>
    <property type="match status" value="1"/>
</dbReference>
<sequence>MSPLPAVVSEIFDPRRWRSVEGFPDADITYHRGVEREFSPSGEVISERDLPVVRIAFNRPEVRNAFRPETVDQLYRALDHARLTGEIGCVILTGNGPSAKDGGWAFCSGGDQRIRGRDGYRYDGGDDDPQLNKATRDSVDPHRAGRLHILEVQRLMRNSGMVIIGAISGWATGGGHSLNVLCDLSIASLEHARFMQVDANVGSFDAGYGSALLARQVGDKRAREIFFLAREYSATDAQQWGVVNEAVAHSELENKALEYAQIIGTKSPQAIRMLKFAFNLADDGLAGQQVFAGETTRLAYMTAEAQEGRDAFLEKRAPRWDNFPFYA</sequence>
<dbReference type="InterPro" id="IPR001753">
    <property type="entry name" value="Enoyl-CoA_hydra/iso"/>
</dbReference>
<evidence type="ECO:0000256" key="4">
    <source>
        <dbReference type="NCBIfam" id="TIGR01929"/>
    </source>
</evidence>
<feature type="site" description="Important for catalysis" evidence="3">
    <location>
        <position position="198"/>
    </location>
</feature>
<keyword evidence="7" id="KW-1185">Reference proteome</keyword>
<evidence type="ECO:0000256" key="5">
    <source>
        <dbReference type="SAM" id="MobiDB-lite"/>
    </source>
</evidence>
<feature type="site" description="Important for catalysis" evidence="3">
    <location>
        <position position="120"/>
    </location>
</feature>
<feature type="binding site" evidence="3">
    <location>
        <position position="300"/>
    </location>
    <ligand>
        <name>substrate</name>
        <note>ligand shared between two neighboring subunits</note>
    </ligand>
</feature>
<evidence type="ECO:0000256" key="3">
    <source>
        <dbReference type="HAMAP-Rule" id="MF_01934"/>
    </source>
</evidence>
<gene>
    <name evidence="3" type="primary">menB</name>
    <name evidence="6" type="ORF">JTE88_01415</name>
</gene>
<comment type="catalytic activity">
    <reaction evidence="1 3">
        <text>2-succinylbenzoyl-CoA + H(+) = 1,4-dihydroxy-2-naphthoyl-CoA + H2O</text>
        <dbReference type="Rhea" id="RHEA:26562"/>
        <dbReference type="ChEBI" id="CHEBI:15377"/>
        <dbReference type="ChEBI" id="CHEBI:15378"/>
        <dbReference type="ChEBI" id="CHEBI:57364"/>
        <dbReference type="ChEBI" id="CHEBI:58897"/>
        <dbReference type="EC" id="4.1.3.36"/>
    </reaction>
</comment>
<feature type="binding site" description="in other chain" evidence="3">
    <location>
        <position position="63"/>
    </location>
    <ligand>
        <name>substrate</name>
        <note>ligand shared between two neighboring subunits</note>
    </ligand>
</feature>
<comment type="caution">
    <text evidence="3">Lacks conserved residue(s) required for the propagation of feature annotation.</text>
</comment>
<dbReference type="PROSITE" id="PS00166">
    <property type="entry name" value="ENOYL_COA_HYDRATASE"/>
    <property type="match status" value="1"/>
</dbReference>
<feature type="binding site" description="in other chain" evidence="3">
    <location>
        <begin position="170"/>
        <end position="174"/>
    </location>
    <ligand>
        <name>substrate</name>
        <note>ligand shared between two neighboring subunits</note>
    </ligand>
</feature>
<dbReference type="PANTHER" id="PTHR43113:SF1">
    <property type="entry name" value="1,4-DIHYDROXY-2-NAPHTHOYL-COA SYNTHASE, PEROXISOMAL"/>
    <property type="match status" value="1"/>
</dbReference>
<evidence type="ECO:0000313" key="6">
    <source>
        <dbReference type="EMBL" id="QRV02980.1"/>
    </source>
</evidence>
<dbReference type="EMBL" id="CP070228">
    <property type="protein sequence ID" value="QRV02980.1"/>
    <property type="molecule type" value="Genomic_DNA"/>
</dbReference>
<dbReference type="NCBIfam" id="NF006186">
    <property type="entry name" value="PRK08321.1"/>
    <property type="match status" value="1"/>
</dbReference>
<name>A0ABX7IJF1_9ACTO</name>
<dbReference type="NCBIfam" id="TIGR01929">
    <property type="entry name" value="menB"/>
    <property type="match status" value="1"/>
</dbReference>
<dbReference type="InterPro" id="IPR018376">
    <property type="entry name" value="Enoyl-CoA_hyd/isom_CS"/>
</dbReference>
<dbReference type="Pfam" id="PF00378">
    <property type="entry name" value="ECH_1"/>
    <property type="match status" value="1"/>
</dbReference>
<proteinExistence type="inferred from homology"/>
<protein>
    <recommendedName>
        <fullName evidence="3 4">1,4-dihydroxy-2-naphthoyl-CoA synthase</fullName>
        <shortName evidence="3">DHNA-CoA synthase</shortName>
        <ecNumber evidence="3 4">4.1.3.36</ecNumber>
    </recommendedName>
</protein>
<evidence type="ECO:0000256" key="1">
    <source>
        <dbReference type="ARBA" id="ARBA00000177"/>
    </source>
</evidence>
<dbReference type="Gene3D" id="1.10.12.10">
    <property type="entry name" value="Lyase 2-enoyl-coa Hydratase, Chain A, domain 2"/>
    <property type="match status" value="1"/>
</dbReference>
<dbReference type="CDD" id="cd06558">
    <property type="entry name" value="crotonase-like"/>
    <property type="match status" value="1"/>
</dbReference>
<dbReference type="RefSeq" id="WP_204425680.1">
    <property type="nucleotide sequence ID" value="NZ_CP070228.1"/>
</dbReference>
<feature type="site" description="Important for catalysis" evidence="3">
    <location>
        <position position="300"/>
    </location>
</feature>
<organism evidence="6 7">
    <name type="scientific">Arcanobacterium phocisimile</name>
    <dbReference type="NCBI Taxonomy" id="1302235"/>
    <lineage>
        <taxon>Bacteria</taxon>
        <taxon>Bacillati</taxon>
        <taxon>Actinomycetota</taxon>
        <taxon>Actinomycetes</taxon>
        <taxon>Actinomycetales</taxon>
        <taxon>Actinomycetaceae</taxon>
        <taxon>Arcanobacterium</taxon>
    </lineage>
</organism>
<dbReference type="PANTHER" id="PTHR43113">
    <property type="entry name" value="NUCLEOSIDE-DIPHOSPHATE-SUGAR EPIMERASE"/>
    <property type="match status" value="1"/>
</dbReference>
<dbReference type="HAMAP" id="MF_01934">
    <property type="entry name" value="MenB"/>
    <property type="match status" value="1"/>
</dbReference>
<feature type="binding site" description="in other chain" evidence="3">
    <location>
        <position position="120"/>
    </location>
    <ligand>
        <name>substrate</name>
        <note>ligand shared between two neighboring subunits</note>
    </ligand>
</feature>
<feature type="binding site" description="in other chain" evidence="3">
    <location>
        <position position="203"/>
    </location>
    <ligand>
        <name>substrate</name>
        <note>ligand shared between two neighboring subunits</note>
    </ligand>
</feature>
<comment type="function">
    <text evidence="3">Converts o-succinylbenzoyl-CoA (OSB-CoA) to 1,4-dihydroxy-2-naphthoyl-CoA (DHNA-CoA).</text>
</comment>
<feature type="region of interest" description="Disordered" evidence="5">
    <location>
        <begin position="118"/>
        <end position="139"/>
    </location>
</feature>